<name>D5USZ0_TSUPD</name>
<dbReference type="AlphaFoldDB" id="D5USZ0"/>
<protein>
    <submittedName>
        <fullName evidence="4">Trans-aconitate 2-methyltransferase</fullName>
        <ecNumber evidence="4">2.1.1.144</ecNumber>
    </submittedName>
</protein>
<dbReference type="Gene3D" id="1.10.150.290">
    <property type="entry name" value="S-adenosyl-L-methionine-dependent methyltransferases"/>
    <property type="match status" value="1"/>
</dbReference>
<dbReference type="Pfam" id="PF13649">
    <property type="entry name" value="Methyltransf_25"/>
    <property type="match status" value="1"/>
</dbReference>
<dbReference type="PANTHER" id="PTHR43861:SF1">
    <property type="entry name" value="TRANS-ACONITATE 2-METHYLTRANSFERASE"/>
    <property type="match status" value="1"/>
</dbReference>
<evidence type="ECO:0000256" key="2">
    <source>
        <dbReference type="ARBA" id="ARBA00022679"/>
    </source>
</evidence>
<reference evidence="4 5" key="2">
    <citation type="journal article" date="2011" name="Stand. Genomic Sci.">
        <title>Complete genome sequence of Tsukamurella paurometabola type strain (no. 33).</title>
        <authorList>
            <person name="Munk A.C."/>
            <person name="Lapidus A."/>
            <person name="Lucas S."/>
            <person name="Nolan M."/>
            <person name="Tice H."/>
            <person name="Cheng J.F."/>
            <person name="Del Rio T.G."/>
            <person name="Goodwin L."/>
            <person name="Pitluck S."/>
            <person name="Liolios K."/>
            <person name="Huntemann M."/>
            <person name="Ivanova N."/>
            <person name="Mavromatis K."/>
            <person name="Mikhailova N."/>
            <person name="Pati A."/>
            <person name="Chen A."/>
            <person name="Palaniappan K."/>
            <person name="Tapia R."/>
            <person name="Han C."/>
            <person name="Land M."/>
            <person name="Hauser L."/>
            <person name="Chang Y.J."/>
            <person name="Jeffries C.D."/>
            <person name="Brettin T."/>
            <person name="Yasawong M."/>
            <person name="Brambilla E.M."/>
            <person name="Rohde M."/>
            <person name="Sikorski J."/>
            <person name="Goker M."/>
            <person name="Detter J.C."/>
            <person name="Woyke T."/>
            <person name="Bristow J."/>
            <person name="Eisen J.A."/>
            <person name="Markowitz V."/>
            <person name="Hugenholtz P."/>
            <person name="Kyrpides N.C."/>
            <person name="Klenk H.P."/>
        </authorList>
    </citation>
    <scope>NUCLEOTIDE SEQUENCE [LARGE SCALE GENOMIC DNA]</scope>
    <source>
        <strain evidence="5">ATCC 8368 / DSM 20162 / CCUG 35730 / CIP 100753 / JCM 10117 / KCTC 9821 / NBRC 16120 / NCIMB 702349 / NCTC 13040</strain>
    </source>
</reference>
<accession>D5USZ0</accession>
<dbReference type="KEGG" id="tpr:Tpau_0640"/>
<dbReference type="InterPro" id="IPR041698">
    <property type="entry name" value="Methyltransf_25"/>
</dbReference>
<dbReference type="PANTHER" id="PTHR43861">
    <property type="entry name" value="TRANS-ACONITATE 2-METHYLTRANSFERASE-RELATED"/>
    <property type="match status" value="1"/>
</dbReference>
<evidence type="ECO:0000313" key="4">
    <source>
        <dbReference type="EMBL" id="ADG77277.1"/>
    </source>
</evidence>
<organism evidence="4 5">
    <name type="scientific">Tsukamurella paurometabola (strain ATCC 8368 / DSM 20162 / CCUG 35730 / CIP 100753 / JCM 10117 / KCTC 9821 / NBRC 16120 / NCIMB 702349 / NCTC 13040)</name>
    <name type="common">Corynebacterium paurometabolum</name>
    <dbReference type="NCBI Taxonomy" id="521096"/>
    <lineage>
        <taxon>Bacteria</taxon>
        <taxon>Bacillati</taxon>
        <taxon>Actinomycetota</taxon>
        <taxon>Actinomycetes</taxon>
        <taxon>Mycobacteriales</taxon>
        <taxon>Tsukamurellaceae</taxon>
        <taxon>Tsukamurella</taxon>
    </lineage>
</organism>
<dbReference type="Gene3D" id="3.40.50.150">
    <property type="entry name" value="Vaccinia Virus protein VP39"/>
    <property type="match status" value="1"/>
</dbReference>
<keyword evidence="5" id="KW-1185">Reference proteome</keyword>
<dbReference type="InterPro" id="IPR023149">
    <property type="entry name" value="Trans_acon_MeTrfase_C"/>
</dbReference>
<sequence>MTDHRWDPSQYLRFGDERTRPFLDLIARIPGTARTIVDLGCGAGNDVPPLRARWPQARIHGVDSSVEMIDRARADIDDPEATFEVADAAAWRPAGERPDVIVSNAMFQWVDGHIDALAAIADRAARAFAFQVPGNQNAPSHALLAQVAAEFGVTGYRHVDVRDPAEYLAVLQRPGWTVDAWETTYLHVLQGPDAVFEWISGTGARPVLARLDGATKDDFVRRYKAALAAAYPPQEFGTVLPFRRIFAVAVRM</sequence>
<feature type="domain" description="Methyltransferase" evidence="3">
    <location>
        <begin position="36"/>
        <end position="120"/>
    </location>
</feature>
<dbReference type="HOGENOM" id="CLU_037990_5_2_11"/>
<keyword evidence="2 4" id="KW-0808">Transferase</keyword>
<gene>
    <name evidence="4" type="ordered locus">Tpau_0640</name>
</gene>
<dbReference type="RefSeq" id="WP_013125319.1">
    <property type="nucleotide sequence ID" value="NC_014158.1"/>
</dbReference>
<keyword evidence="1 4" id="KW-0489">Methyltransferase</keyword>
<dbReference type="eggNOG" id="COG4106">
    <property type="taxonomic scope" value="Bacteria"/>
</dbReference>
<dbReference type="STRING" id="521096.Tpau_0640"/>
<dbReference type="EC" id="2.1.1.144" evidence="4"/>
<evidence type="ECO:0000313" key="5">
    <source>
        <dbReference type="Proteomes" id="UP000001213"/>
    </source>
</evidence>
<dbReference type="GO" id="GO:0032259">
    <property type="term" value="P:methylation"/>
    <property type="evidence" value="ECO:0007669"/>
    <property type="project" value="UniProtKB-KW"/>
</dbReference>
<proteinExistence type="predicted"/>
<dbReference type="SUPFAM" id="SSF53335">
    <property type="entry name" value="S-adenosyl-L-methionine-dependent methyltransferases"/>
    <property type="match status" value="1"/>
</dbReference>
<dbReference type="EMBL" id="CP001966">
    <property type="protein sequence ID" value="ADG77277.1"/>
    <property type="molecule type" value="Genomic_DNA"/>
</dbReference>
<reference evidence="5" key="1">
    <citation type="submission" date="2010-03" db="EMBL/GenBank/DDBJ databases">
        <title>The complete chromosome of Tsukamurella paurometabola DSM 20162.</title>
        <authorList>
            <consortium name="US DOE Joint Genome Institute (JGI-PGF)"/>
            <person name="Lucas S."/>
            <person name="Copeland A."/>
            <person name="Lapidus A."/>
            <person name="Glavina del Rio T."/>
            <person name="Dalin E."/>
            <person name="Tice H."/>
            <person name="Bruce D."/>
            <person name="Goodwin L."/>
            <person name="Pitluck S."/>
            <person name="Kyrpides N."/>
            <person name="Mavromatis K."/>
            <person name="Ivanova N."/>
            <person name="Mikhailova N."/>
            <person name="Munk A.C."/>
            <person name="Brettin T."/>
            <person name="Detter J.C."/>
            <person name="Tapia R."/>
            <person name="Han C."/>
            <person name="Larimer F."/>
            <person name="Land M."/>
            <person name="Hauser L."/>
            <person name="Markowitz V."/>
            <person name="Cheng J.-F."/>
            <person name="Hugenholtz P."/>
            <person name="Woyke T."/>
            <person name="Wu D."/>
            <person name="Jando M."/>
            <person name="Brambilla E."/>
            <person name="Klenk H.-P."/>
            <person name="Eisen J.A."/>
        </authorList>
    </citation>
    <scope>NUCLEOTIDE SEQUENCE [LARGE SCALE GENOMIC DNA]</scope>
    <source>
        <strain evidence="5">ATCC 8368 / DSM 20162 / CCUG 35730 / CIP 100753 / JCM 10117 / KCTC 9821 / NBRC 16120 / NCIMB 702349 / NCTC 13040</strain>
    </source>
</reference>
<evidence type="ECO:0000259" key="3">
    <source>
        <dbReference type="Pfam" id="PF13649"/>
    </source>
</evidence>
<dbReference type="GO" id="GO:0030798">
    <property type="term" value="F:trans-aconitate 2-methyltransferase activity"/>
    <property type="evidence" value="ECO:0007669"/>
    <property type="project" value="UniProtKB-EC"/>
</dbReference>
<evidence type="ECO:0000256" key="1">
    <source>
        <dbReference type="ARBA" id="ARBA00022603"/>
    </source>
</evidence>
<dbReference type="CDD" id="cd02440">
    <property type="entry name" value="AdoMet_MTases"/>
    <property type="match status" value="1"/>
</dbReference>
<dbReference type="InterPro" id="IPR029063">
    <property type="entry name" value="SAM-dependent_MTases_sf"/>
</dbReference>
<dbReference type="Proteomes" id="UP000001213">
    <property type="component" value="Chromosome"/>
</dbReference>